<evidence type="ECO:0000256" key="5">
    <source>
        <dbReference type="ARBA" id="ARBA00022692"/>
    </source>
</evidence>
<keyword evidence="3 13" id="KW-0328">Glycosyltransferase</keyword>
<evidence type="ECO:0000256" key="8">
    <source>
        <dbReference type="ARBA" id="ARBA00023034"/>
    </source>
</evidence>
<keyword evidence="5 12" id="KW-0812">Transmembrane</keyword>
<keyword evidence="6" id="KW-0735">Signal-anchor</keyword>
<evidence type="ECO:0000256" key="10">
    <source>
        <dbReference type="ARBA" id="ARBA00023180"/>
    </source>
</evidence>
<comment type="subcellular location">
    <subcellularLocation>
        <location evidence="1">Golgi apparatus membrane</location>
        <topology evidence="1">Single-pass type II membrane protein</topology>
    </subcellularLocation>
</comment>
<evidence type="ECO:0000256" key="3">
    <source>
        <dbReference type="ARBA" id="ARBA00022676"/>
    </source>
</evidence>
<evidence type="ECO:0000256" key="12">
    <source>
        <dbReference type="SAM" id="Phobius"/>
    </source>
</evidence>
<dbReference type="EMBL" id="BNJQ01000004">
    <property type="protein sequence ID" value="GHP02808.1"/>
    <property type="molecule type" value="Genomic_DNA"/>
</dbReference>
<keyword evidence="8" id="KW-0333">Golgi apparatus</keyword>
<keyword evidence="10" id="KW-0325">Glycoprotein</keyword>
<feature type="transmembrane region" description="Helical" evidence="12">
    <location>
        <begin position="47"/>
        <end position="67"/>
    </location>
</feature>
<dbReference type="InterPro" id="IPR038578">
    <property type="entry name" value="GT29-like_sf"/>
</dbReference>
<protein>
    <submittedName>
        <fullName evidence="13">Beta-galactoside alpha-2,6-sialyltransferase 2</fullName>
    </submittedName>
</protein>
<organism evidence="13 14">
    <name type="scientific">Pycnococcus provasolii</name>
    <dbReference type="NCBI Taxonomy" id="41880"/>
    <lineage>
        <taxon>Eukaryota</taxon>
        <taxon>Viridiplantae</taxon>
        <taxon>Chlorophyta</taxon>
        <taxon>Pseudoscourfieldiophyceae</taxon>
        <taxon>Pseudoscourfieldiales</taxon>
        <taxon>Pycnococcaceae</taxon>
        <taxon>Pycnococcus</taxon>
    </lineage>
</organism>
<feature type="region of interest" description="Disordered" evidence="11">
    <location>
        <begin position="1"/>
        <end position="20"/>
    </location>
</feature>
<evidence type="ECO:0000256" key="2">
    <source>
        <dbReference type="ARBA" id="ARBA00006003"/>
    </source>
</evidence>
<gene>
    <name evidence="13" type="ORF">PPROV_000156300</name>
</gene>
<feature type="region of interest" description="Disordered" evidence="11">
    <location>
        <begin position="101"/>
        <end position="183"/>
    </location>
</feature>
<evidence type="ECO:0000256" key="9">
    <source>
        <dbReference type="ARBA" id="ARBA00023136"/>
    </source>
</evidence>
<dbReference type="Proteomes" id="UP000660262">
    <property type="component" value="Unassembled WGS sequence"/>
</dbReference>
<dbReference type="GO" id="GO:0000139">
    <property type="term" value="C:Golgi membrane"/>
    <property type="evidence" value="ECO:0007669"/>
    <property type="project" value="UniProtKB-SubCell"/>
</dbReference>
<accession>A0A830H811</accession>
<feature type="compositionally biased region" description="Acidic residues" evidence="11">
    <location>
        <begin position="118"/>
        <end position="132"/>
    </location>
</feature>
<dbReference type="InterPro" id="IPR001675">
    <property type="entry name" value="Glyco_trans_29"/>
</dbReference>
<sequence length="500" mass="54941">MSQPPPQGGHPPSRKPKSNRLSWEFVDDGDLSTYGDGKSSGLGLSNVRAGIAVLLIIIFALMLVTGTEMRKLLGSPKFEPQTWFKSKPYWQTTEELQERLTSDGQPFVEPRFRGHDQADDDTFDDPAIDNLDDAYSKRRRRRSLLQEEEGGKTSEYVGGAGELSSWPSWPPPHCKGVNPVGKPKIRGQRRRLRSLLQTFVNNNSNNTESRRNLLSEAPTKLLVDSNPPDTKLQTDVYDFLRDVMASPTMCRPRSLGTASKLPCRGMGGGMSCRGATLPLCEAAGSPPVGPKGFSKPVQWRKPPLVFGTDDDSIMQPGALGSCAFIATGETVLRGSFGDDINKHDTVIRYNTPIKGFEKHVGTKTTLMWTKSKYGTTANPTMGYIDSGGAGAKGRLARGQKRYRSSNTEVRAFRDLLHRLWFQARGIKEGKAAAGFTRALMLVKSGLCSQVSLYGFQTQSKGRAGKYFAKKAVVTPGHAIDWDGWLLKALMDLGFLCVYGP</sequence>
<evidence type="ECO:0000313" key="14">
    <source>
        <dbReference type="Proteomes" id="UP000660262"/>
    </source>
</evidence>
<evidence type="ECO:0000256" key="1">
    <source>
        <dbReference type="ARBA" id="ARBA00004323"/>
    </source>
</evidence>
<keyword evidence="4 13" id="KW-0808">Transferase</keyword>
<keyword evidence="7 12" id="KW-1133">Transmembrane helix</keyword>
<evidence type="ECO:0000256" key="6">
    <source>
        <dbReference type="ARBA" id="ARBA00022968"/>
    </source>
</evidence>
<proteinExistence type="inferred from homology"/>
<evidence type="ECO:0000313" key="13">
    <source>
        <dbReference type="EMBL" id="GHP02808.1"/>
    </source>
</evidence>
<name>A0A830H811_9CHLO</name>
<reference evidence="13" key="1">
    <citation type="submission" date="2020-10" db="EMBL/GenBank/DDBJ databases">
        <title>Unveiling of a novel bifunctional photoreceptor, Dualchrome1, isolated from a cosmopolitan green alga.</title>
        <authorList>
            <person name="Suzuki S."/>
            <person name="Kawachi M."/>
        </authorList>
    </citation>
    <scope>NUCLEOTIDE SEQUENCE</scope>
    <source>
        <strain evidence="13">NIES 2893</strain>
    </source>
</reference>
<dbReference type="OrthoDB" id="10264956at2759"/>
<evidence type="ECO:0000256" key="7">
    <source>
        <dbReference type="ARBA" id="ARBA00022989"/>
    </source>
</evidence>
<dbReference type="Pfam" id="PF00777">
    <property type="entry name" value="Glyco_transf_29"/>
    <property type="match status" value="1"/>
</dbReference>
<evidence type="ECO:0000256" key="4">
    <source>
        <dbReference type="ARBA" id="ARBA00022679"/>
    </source>
</evidence>
<comment type="similarity">
    <text evidence="2">Belongs to the glycosyltransferase 29 family.</text>
</comment>
<dbReference type="GO" id="GO:0008373">
    <property type="term" value="F:sialyltransferase activity"/>
    <property type="evidence" value="ECO:0007669"/>
    <property type="project" value="InterPro"/>
</dbReference>
<dbReference type="Gene3D" id="3.90.1480.20">
    <property type="entry name" value="Glycosyl transferase family 29"/>
    <property type="match status" value="1"/>
</dbReference>
<keyword evidence="14" id="KW-1185">Reference proteome</keyword>
<dbReference type="AlphaFoldDB" id="A0A830H811"/>
<keyword evidence="9 12" id="KW-0472">Membrane</keyword>
<comment type="caution">
    <text evidence="13">The sequence shown here is derived from an EMBL/GenBank/DDBJ whole genome shotgun (WGS) entry which is preliminary data.</text>
</comment>
<evidence type="ECO:0000256" key="11">
    <source>
        <dbReference type="SAM" id="MobiDB-lite"/>
    </source>
</evidence>